<protein>
    <submittedName>
        <fullName evidence="1">Uncharacterized protein</fullName>
    </submittedName>
</protein>
<accession>A0A5C1AKP3</accession>
<dbReference type="KEGG" id="lrs:PX52LOC_04427"/>
<dbReference type="Proteomes" id="UP000324974">
    <property type="component" value="Chromosome"/>
</dbReference>
<dbReference type="EMBL" id="CP042425">
    <property type="protein sequence ID" value="QEL17438.1"/>
    <property type="molecule type" value="Genomic_DNA"/>
</dbReference>
<keyword evidence="2" id="KW-1185">Reference proteome</keyword>
<dbReference type="AlphaFoldDB" id="A0A5C1AKP3"/>
<evidence type="ECO:0000313" key="1">
    <source>
        <dbReference type="EMBL" id="QEL17438.1"/>
    </source>
</evidence>
<gene>
    <name evidence="1" type="ORF">PX52LOC_04427</name>
</gene>
<evidence type="ECO:0000313" key="2">
    <source>
        <dbReference type="Proteomes" id="UP000324974"/>
    </source>
</evidence>
<sequence>MAQPHVDRREGFLVLSGIGTQRFQSQSCATMEDAEATARKWAVANSDVAVIVPAVLFMGAKPRGNKG</sequence>
<proteinExistence type="predicted"/>
<organism evidence="1 2">
    <name type="scientific">Limnoglobus roseus</name>
    <dbReference type="NCBI Taxonomy" id="2598579"/>
    <lineage>
        <taxon>Bacteria</taxon>
        <taxon>Pseudomonadati</taxon>
        <taxon>Planctomycetota</taxon>
        <taxon>Planctomycetia</taxon>
        <taxon>Gemmatales</taxon>
        <taxon>Gemmataceae</taxon>
        <taxon>Limnoglobus</taxon>
    </lineage>
</organism>
<name>A0A5C1AKP3_9BACT</name>
<reference evidence="2" key="1">
    <citation type="submission" date="2019-08" db="EMBL/GenBank/DDBJ databases">
        <title>Limnoglobus roseus gen. nov., sp. nov., a novel freshwater planctomycete with a giant genome from the family Gemmataceae.</title>
        <authorList>
            <person name="Kulichevskaya I.S."/>
            <person name="Naumoff D.G."/>
            <person name="Miroshnikov K."/>
            <person name="Ivanova A."/>
            <person name="Philippov D.A."/>
            <person name="Hakobyan A."/>
            <person name="Rijpstra I.C."/>
            <person name="Sinninghe Damste J.S."/>
            <person name="Liesack W."/>
            <person name="Dedysh S.N."/>
        </authorList>
    </citation>
    <scope>NUCLEOTIDE SEQUENCE [LARGE SCALE GENOMIC DNA]</scope>
    <source>
        <strain evidence="2">PX52</strain>
    </source>
</reference>
<dbReference type="RefSeq" id="WP_149112049.1">
    <property type="nucleotide sequence ID" value="NZ_CP042425.1"/>
</dbReference>